<dbReference type="RefSeq" id="WP_044500069.1">
    <property type="nucleotide sequence ID" value="NZ_LK391969.1"/>
</dbReference>
<accession>A0A078MM92</accession>
<organism evidence="2">
    <name type="scientific">Pseudomonas saudimassiliensis</name>
    <dbReference type="NCBI Taxonomy" id="1461581"/>
    <lineage>
        <taxon>Bacteria</taxon>
        <taxon>Pseudomonadati</taxon>
        <taxon>Pseudomonadota</taxon>
        <taxon>Gammaproteobacteria</taxon>
        <taxon>Pseudomonadales</taxon>
        <taxon>Pseudomonadaceae</taxon>
        <taxon>Pseudomonas</taxon>
    </lineage>
</organism>
<dbReference type="PATRIC" id="fig|1461581.3.peg.2277"/>
<evidence type="ECO:0000313" key="2">
    <source>
        <dbReference type="EMBL" id="CEA05856.1"/>
    </source>
</evidence>
<evidence type="ECO:0008006" key="3">
    <source>
        <dbReference type="Google" id="ProtNLM"/>
    </source>
</evidence>
<protein>
    <recommendedName>
        <fullName evidence="3">Lipoprotein</fullName>
    </recommendedName>
</protein>
<feature type="signal peptide" evidence="1">
    <location>
        <begin position="1"/>
        <end position="31"/>
    </location>
</feature>
<feature type="chain" id="PRO_5007378044" description="Lipoprotein" evidence="1">
    <location>
        <begin position="32"/>
        <end position="154"/>
    </location>
</feature>
<dbReference type="EMBL" id="LK391969">
    <property type="protein sequence ID" value="CEF27361.1"/>
    <property type="molecule type" value="Genomic_DNA"/>
</dbReference>
<sequence length="154" mass="17157">MDASHTRTGLSRALSVLLISVALLISTLAQATKSGAERQTSFSDRNYTPSRHINIVSPVTTQPRKGKPATARRVKDETEKVIWIDARGDETEYRMYYEHDGTLLDFASVCSNHRTGSIDYRNCRKAAKQWFGSKCNGGSAAGKMYCHARNAFRP</sequence>
<reference evidence="2" key="1">
    <citation type="submission" date="2014-07" db="EMBL/GenBank/DDBJ databases">
        <authorList>
            <person name="Urmite Genomes Urmite Genomes"/>
        </authorList>
    </citation>
    <scope>NUCLEOTIDE SEQUENCE</scope>
    <source>
        <strain evidence="2">12M76_air</strain>
    </source>
</reference>
<evidence type="ECO:0000256" key="1">
    <source>
        <dbReference type="SAM" id="SignalP"/>
    </source>
</evidence>
<dbReference type="OrthoDB" id="7030833at2"/>
<keyword evidence="1" id="KW-0732">Signal</keyword>
<dbReference type="AlphaFoldDB" id="A0A078MM92"/>
<proteinExistence type="predicted"/>
<gene>
    <name evidence="2" type="ORF">BN1049_02309</name>
</gene>
<name>A0A078MM92_9PSED</name>
<dbReference type="EMBL" id="LM997413">
    <property type="protein sequence ID" value="CEA05856.1"/>
    <property type="molecule type" value="Genomic_DNA"/>
</dbReference>